<dbReference type="Proteomes" id="UP000515913">
    <property type="component" value="Chromosome"/>
</dbReference>
<evidence type="ECO:0000256" key="2">
    <source>
        <dbReference type="ARBA" id="ARBA00009997"/>
    </source>
</evidence>
<keyword evidence="10" id="KW-1185">Reference proteome</keyword>
<dbReference type="HAMAP" id="MF_00490">
    <property type="entry name" value="ComB"/>
    <property type="match status" value="1"/>
</dbReference>
<gene>
    <name evidence="8" type="primary">comB</name>
    <name evidence="9" type="ORF">H9Q81_03290</name>
</gene>
<keyword evidence="5 8" id="KW-0378">Hydrolase</keyword>
<dbReference type="AlphaFoldDB" id="A0A7G9GYJ1"/>
<dbReference type="Gene3D" id="3.90.1560.10">
    <property type="entry name" value="ComB-like"/>
    <property type="match status" value="1"/>
</dbReference>
<dbReference type="RefSeq" id="WP_176838736.1">
    <property type="nucleotide sequence ID" value="NZ_CP060637.1"/>
</dbReference>
<dbReference type="KEGG" id="fho:H9Q81_03290"/>
<dbReference type="GO" id="GO:0000287">
    <property type="term" value="F:magnesium ion binding"/>
    <property type="evidence" value="ECO:0007669"/>
    <property type="project" value="UniProtKB-UniRule"/>
</dbReference>
<evidence type="ECO:0000256" key="6">
    <source>
        <dbReference type="ARBA" id="ARBA00022842"/>
    </source>
</evidence>
<dbReference type="Pfam" id="PF04029">
    <property type="entry name" value="2-ph_phosp"/>
    <property type="match status" value="1"/>
</dbReference>
<comment type="cofactor">
    <cofactor evidence="1 8">
        <name>Mg(2+)</name>
        <dbReference type="ChEBI" id="CHEBI:18420"/>
    </cofactor>
</comment>
<dbReference type="GO" id="GO:0050545">
    <property type="term" value="F:sulfopyruvate decarboxylase activity"/>
    <property type="evidence" value="ECO:0007669"/>
    <property type="project" value="TreeGrafter"/>
</dbReference>
<comment type="similarity">
    <text evidence="2 8">Belongs to the ComB family.</text>
</comment>
<keyword evidence="6 8" id="KW-0460">Magnesium</keyword>
<dbReference type="PANTHER" id="PTHR37311">
    <property type="entry name" value="2-PHOSPHOSULFOLACTATE PHOSPHATASE-RELATED"/>
    <property type="match status" value="1"/>
</dbReference>
<evidence type="ECO:0000256" key="7">
    <source>
        <dbReference type="ARBA" id="ARBA00033711"/>
    </source>
</evidence>
<name>A0A7G9GYJ1_9FUSO</name>
<organism evidence="9 10">
    <name type="scientific">Fusobacterium hominis</name>
    <dbReference type="NCBI Taxonomy" id="2764326"/>
    <lineage>
        <taxon>Bacteria</taxon>
        <taxon>Fusobacteriati</taxon>
        <taxon>Fusobacteriota</taxon>
        <taxon>Fusobacteriia</taxon>
        <taxon>Fusobacteriales</taxon>
        <taxon>Fusobacteriaceae</taxon>
        <taxon>Fusobacterium</taxon>
    </lineage>
</organism>
<sequence length="237" mass="26394">MVIDVIETAGSIEKEKILDKTVLIIDVLRATSVMTTALANGVKAIYPYKDIESVLENSKKDTNPLLCGERKGLKIDGFDCGNSPLEYTKELVANRNMYMTTSNGTRAIESCAKYAAKIYIVAFLNIQAIVEKIVSEDKDVVIVCSGTDDKFSFDDALCAGEIIKRATKINQNIKCTDIALALKFIADSSKCIPETLKGCKHFEYLKSIGFEVDMEHCFTMDKYNIIPEYQHGYIKLV</sequence>
<dbReference type="EC" id="3.1.3.71" evidence="3 8"/>
<accession>A0A7G9GYJ1</accession>
<dbReference type="GO" id="GO:0050532">
    <property type="term" value="F:2-phosphosulfolactate phosphatase activity"/>
    <property type="evidence" value="ECO:0007669"/>
    <property type="project" value="UniProtKB-UniRule"/>
</dbReference>
<dbReference type="EMBL" id="CP060637">
    <property type="protein sequence ID" value="QNM15873.1"/>
    <property type="molecule type" value="Genomic_DNA"/>
</dbReference>
<evidence type="ECO:0000313" key="10">
    <source>
        <dbReference type="Proteomes" id="UP000515913"/>
    </source>
</evidence>
<proteinExistence type="inferred from homology"/>
<evidence type="ECO:0000256" key="8">
    <source>
        <dbReference type="HAMAP-Rule" id="MF_00490"/>
    </source>
</evidence>
<dbReference type="SUPFAM" id="SSF142823">
    <property type="entry name" value="ComB-like"/>
    <property type="match status" value="1"/>
</dbReference>
<dbReference type="InterPro" id="IPR005238">
    <property type="entry name" value="ComB-like"/>
</dbReference>
<evidence type="ECO:0000256" key="1">
    <source>
        <dbReference type="ARBA" id="ARBA00001946"/>
    </source>
</evidence>
<evidence type="ECO:0000256" key="5">
    <source>
        <dbReference type="ARBA" id="ARBA00022801"/>
    </source>
</evidence>
<dbReference type="InterPro" id="IPR036702">
    <property type="entry name" value="ComB-like_sf"/>
</dbReference>
<reference evidence="9 10" key="1">
    <citation type="submission" date="2020-08" db="EMBL/GenBank/DDBJ databases">
        <authorList>
            <person name="Liu C."/>
            <person name="Sun Q."/>
        </authorList>
    </citation>
    <scope>NUCLEOTIDE SEQUENCE [LARGE SCALE GENOMIC DNA]</scope>
    <source>
        <strain evidence="9 10">NSJ-57</strain>
    </source>
</reference>
<comment type="catalytic activity">
    <reaction evidence="7 8">
        <text>(2R)-O-phospho-3-sulfolactate + H2O = (2R)-3-sulfolactate + phosphate</text>
        <dbReference type="Rhea" id="RHEA:23416"/>
        <dbReference type="ChEBI" id="CHEBI:15377"/>
        <dbReference type="ChEBI" id="CHEBI:15597"/>
        <dbReference type="ChEBI" id="CHEBI:43474"/>
        <dbReference type="ChEBI" id="CHEBI:58738"/>
        <dbReference type="EC" id="3.1.3.71"/>
    </reaction>
</comment>
<evidence type="ECO:0000313" key="9">
    <source>
        <dbReference type="EMBL" id="QNM15873.1"/>
    </source>
</evidence>
<evidence type="ECO:0000256" key="3">
    <source>
        <dbReference type="ARBA" id="ARBA00012953"/>
    </source>
</evidence>
<dbReference type="FunFam" id="3.90.1560.10:FF:000001">
    <property type="entry name" value="Probable 2-phosphosulfolactate phosphatase"/>
    <property type="match status" value="1"/>
</dbReference>
<dbReference type="PANTHER" id="PTHR37311:SF1">
    <property type="entry name" value="2-PHOSPHOSULFOLACTATE PHOSPHATASE-RELATED"/>
    <property type="match status" value="1"/>
</dbReference>
<protein>
    <recommendedName>
        <fullName evidence="4 8">Probable 2-phosphosulfolactate phosphatase</fullName>
        <ecNumber evidence="3 8">3.1.3.71</ecNumber>
    </recommendedName>
</protein>
<evidence type="ECO:0000256" key="4">
    <source>
        <dbReference type="ARBA" id="ARBA00021948"/>
    </source>
</evidence>